<dbReference type="InterPro" id="IPR038461">
    <property type="entry name" value="Schlafen_AlbA_2_dom_sf"/>
</dbReference>
<protein>
    <submittedName>
        <fullName evidence="2">Putative DNA-binding domain-containing protein</fullName>
    </submittedName>
</protein>
<evidence type="ECO:0000259" key="1">
    <source>
        <dbReference type="Pfam" id="PF04326"/>
    </source>
</evidence>
<gene>
    <name evidence="2" type="ORF">SAMN05660236_0170</name>
</gene>
<dbReference type="PANTHER" id="PTHR30595:SF6">
    <property type="entry name" value="SCHLAFEN ALBA-2 DOMAIN-CONTAINING PROTEIN"/>
    <property type="match status" value="1"/>
</dbReference>
<dbReference type="RefSeq" id="WP_079684822.1">
    <property type="nucleotide sequence ID" value="NZ_FUZU01000001.1"/>
</dbReference>
<accession>A0A1T5IMI2</accession>
<dbReference type="STRING" id="688867.SAMN05660236_0170"/>
<dbReference type="EMBL" id="FUZU01000001">
    <property type="protein sequence ID" value="SKC40272.1"/>
    <property type="molecule type" value="Genomic_DNA"/>
</dbReference>
<sequence length="227" mass="26123">MKPQESVTFNLQQVQKLKKLVANGEGLTLEFKRKAAFPEKIIREMIAFANTKGGILLIGIGDDLSIPGLKHPEDESHVIKQALKMCKPPLLYEEIYIQVSNGRAVIQYEIMESNRKPHYILHADQSKEFFVRVDDKSIKASREVREIAKRSQYKKDIKFSYGEYEHLLMQYLDVNNTITLKKFMEISGLKKFYASKKLILLVLADVLRVSPNERGDVFSLAFRSGNR</sequence>
<proteinExistence type="predicted"/>
<dbReference type="AlphaFoldDB" id="A0A1T5IMI2"/>
<evidence type="ECO:0000313" key="2">
    <source>
        <dbReference type="EMBL" id="SKC40272.1"/>
    </source>
</evidence>
<keyword evidence="2" id="KW-0238">DNA-binding</keyword>
<dbReference type="Pfam" id="PF04326">
    <property type="entry name" value="SLFN_AlbA_2"/>
    <property type="match status" value="1"/>
</dbReference>
<name>A0A1T5IMI2_9BACT</name>
<dbReference type="Gene3D" id="3.30.950.30">
    <property type="entry name" value="Schlafen, AAA domain"/>
    <property type="match status" value="1"/>
</dbReference>
<dbReference type="PANTHER" id="PTHR30595">
    <property type="entry name" value="GLPR-RELATED TRANSCRIPTIONAL REPRESSOR"/>
    <property type="match status" value="1"/>
</dbReference>
<feature type="domain" description="Schlafen AlbA-2" evidence="1">
    <location>
        <begin position="25"/>
        <end position="140"/>
    </location>
</feature>
<keyword evidence="3" id="KW-1185">Reference proteome</keyword>
<evidence type="ECO:0000313" key="3">
    <source>
        <dbReference type="Proteomes" id="UP000190961"/>
    </source>
</evidence>
<dbReference type="Proteomes" id="UP000190961">
    <property type="component" value="Unassembled WGS sequence"/>
</dbReference>
<dbReference type="GO" id="GO:0003677">
    <property type="term" value="F:DNA binding"/>
    <property type="evidence" value="ECO:0007669"/>
    <property type="project" value="UniProtKB-KW"/>
</dbReference>
<organism evidence="2 3">
    <name type="scientific">Ohtaekwangia koreensis</name>
    <dbReference type="NCBI Taxonomy" id="688867"/>
    <lineage>
        <taxon>Bacteria</taxon>
        <taxon>Pseudomonadati</taxon>
        <taxon>Bacteroidota</taxon>
        <taxon>Cytophagia</taxon>
        <taxon>Cytophagales</taxon>
        <taxon>Fulvivirgaceae</taxon>
        <taxon>Ohtaekwangia</taxon>
    </lineage>
</organism>
<reference evidence="2 3" key="1">
    <citation type="submission" date="2017-02" db="EMBL/GenBank/DDBJ databases">
        <authorList>
            <person name="Peterson S.W."/>
        </authorList>
    </citation>
    <scope>NUCLEOTIDE SEQUENCE [LARGE SCALE GENOMIC DNA]</scope>
    <source>
        <strain evidence="2 3">DSM 25262</strain>
    </source>
</reference>
<dbReference type="InterPro" id="IPR007421">
    <property type="entry name" value="Schlafen_AlbA_2_dom"/>
</dbReference>
<dbReference type="OrthoDB" id="9810282at2"/>